<sequence>MASSTMASAPTPSFLPVPIKLLTFDLDDTIWSTSPTITAANVACQSFVDSELGDSSKPIWEIMKSLFKSSPTDYYKVRDDDETSGLKREPVYLTKLRSDAITKLHASSLTSSPPSSSSSSPSPSPPPPESVEFASKAFKVWTDTRHTSIESHLASDVVETLTRLRQKYPDLLIGGITNGNGSPLSVKSLSGLFDFNISAEDVGYGKPFQDIYLQAHTIAMSLNPNVPSEIGPWWVHVGDDMIKDIVASKGLEIRTIYTTEFKENDGRDEAVGIHVTESLKPNSRTTSKPETESDYLVQKIQSDFVDAHIASFNELPDVFETLGGGGASP</sequence>
<organism evidence="3 4">
    <name type="scientific">Triparma strigata</name>
    <dbReference type="NCBI Taxonomy" id="1606541"/>
    <lineage>
        <taxon>Eukaryota</taxon>
        <taxon>Sar</taxon>
        <taxon>Stramenopiles</taxon>
        <taxon>Ochrophyta</taxon>
        <taxon>Bolidophyceae</taxon>
        <taxon>Parmales</taxon>
        <taxon>Triparmaceae</taxon>
        <taxon>Triparma</taxon>
    </lineage>
</organism>
<dbReference type="InterPro" id="IPR051540">
    <property type="entry name" value="S-2-haloacid_dehalogenase"/>
</dbReference>
<dbReference type="AlphaFoldDB" id="A0A9W7EVH8"/>
<keyword evidence="1" id="KW-0378">Hydrolase</keyword>
<feature type="compositionally biased region" description="Low complexity" evidence="2">
    <location>
        <begin position="107"/>
        <end position="121"/>
    </location>
</feature>
<reference evidence="4" key="1">
    <citation type="journal article" date="2023" name="Commun. Biol.">
        <title>Genome analysis of Parmales, the sister group of diatoms, reveals the evolutionary specialization of diatoms from phago-mixotrophs to photoautotrophs.</title>
        <authorList>
            <person name="Ban H."/>
            <person name="Sato S."/>
            <person name="Yoshikawa S."/>
            <person name="Yamada K."/>
            <person name="Nakamura Y."/>
            <person name="Ichinomiya M."/>
            <person name="Sato N."/>
            <person name="Blanc-Mathieu R."/>
            <person name="Endo H."/>
            <person name="Kuwata A."/>
            <person name="Ogata H."/>
        </authorList>
    </citation>
    <scope>NUCLEOTIDE SEQUENCE [LARGE SCALE GENOMIC DNA]</scope>
    <source>
        <strain evidence="4">NIES 3701</strain>
    </source>
</reference>
<dbReference type="Gene3D" id="3.40.50.1000">
    <property type="entry name" value="HAD superfamily/HAD-like"/>
    <property type="match status" value="1"/>
</dbReference>
<dbReference type="Proteomes" id="UP001165085">
    <property type="component" value="Unassembled WGS sequence"/>
</dbReference>
<dbReference type="PANTHER" id="PTHR43316:SF8">
    <property type="entry name" value="HAD FAMILY HYDROLASE"/>
    <property type="match status" value="1"/>
</dbReference>
<evidence type="ECO:0000313" key="3">
    <source>
        <dbReference type="EMBL" id="GMH91363.1"/>
    </source>
</evidence>
<dbReference type="InterPro" id="IPR023214">
    <property type="entry name" value="HAD_sf"/>
</dbReference>
<keyword evidence="4" id="KW-1185">Reference proteome</keyword>
<evidence type="ECO:0000256" key="1">
    <source>
        <dbReference type="ARBA" id="ARBA00022801"/>
    </source>
</evidence>
<dbReference type="PANTHER" id="PTHR43316">
    <property type="entry name" value="HYDROLASE, HALOACID DELAHOGENASE-RELATED"/>
    <property type="match status" value="1"/>
</dbReference>
<dbReference type="OrthoDB" id="444127at2759"/>
<accession>A0A9W7EVH8</accession>
<dbReference type="InterPro" id="IPR036412">
    <property type="entry name" value="HAD-like_sf"/>
</dbReference>
<dbReference type="SUPFAM" id="SSF56784">
    <property type="entry name" value="HAD-like"/>
    <property type="match status" value="1"/>
</dbReference>
<comment type="caution">
    <text evidence="3">The sequence shown here is derived from an EMBL/GenBank/DDBJ whole genome shotgun (WGS) entry which is preliminary data.</text>
</comment>
<name>A0A9W7EVH8_9STRA</name>
<evidence type="ECO:0000313" key="4">
    <source>
        <dbReference type="Proteomes" id="UP001165085"/>
    </source>
</evidence>
<proteinExistence type="predicted"/>
<gene>
    <name evidence="3" type="ORF">TrST_g2170</name>
</gene>
<feature type="region of interest" description="Disordered" evidence="2">
    <location>
        <begin position="107"/>
        <end position="131"/>
    </location>
</feature>
<evidence type="ECO:0000256" key="2">
    <source>
        <dbReference type="SAM" id="MobiDB-lite"/>
    </source>
</evidence>
<dbReference type="EMBL" id="BRXY01000384">
    <property type="protein sequence ID" value="GMH91363.1"/>
    <property type="molecule type" value="Genomic_DNA"/>
</dbReference>
<dbReference type="GO" id="GO:0016787">
    <property type="term" value="F:hydrolase activity"/>
    <property type="evidence" value="ECO:0007669"/>
    <property type="project" value="UniProtKB-KW"/>
</dbReference>
<protein>
    <submittedName>
        <fullName evidence="3">Uncharacterized protein</fullName>
    </submittedName>
</protein>